<evidence type="ECO:0000256" key="13">
    <source>
        <dbReference type="PROSITE-ProRule" id="PRU01023"/>
    </source>
</evidence>
<comment type="subcellular location">
    <subcellularLocation>
        <location evidence="2">Cytoplasm</location>
    </subcellularLocation>
</comment>
<dbReference type="PROSITE" id="PS51686">
    <property type="entry name" value="SAM_MT_RSMB_NOP"/>
    <property type="match status" value="1"/>
</dbReference>
<dbReference type="InterPro" id="IPR054728">
    <property type="entry name" value="RsmB-like_ferredoxin"/>
</dbReference>
<keyword evidence="16" id="KW-1185">Reference proteome</keyword>
<feature type="binding site" evidence="13">
    <location>
        <position position="278"/>
    </location>
    <ligand>
        <name>S-adenosyl-L-methionine</name>
        <dbReference type="ChEBI" id="CHEBI:59789"/>
    </ligand>
</feature>
<feature type="binding site" evidence="13">
    <location>
        <begin position="258"/>
        <end position="264"/>
    </location>
    <ligand>
        <name>S-adenosyl-L-methionine</name>
        <dbReference type="ChEBI" id="CHEBI:59789"/>
    </ligand>
</feature>
<comment type="function">
    <text evidence="1">Specifically methylates the cytosine at position 967 (m5C967) of 16S rRNA.</text>
</comment>
<organism evidence="15 16">
    <name type="scientific">Myxococcus landrumensis</name>
    <dbReference type="NCBI Taxonomy" id="2813577"/>
    <lineage>
        <taxon>Bacteria</taxon>
        <taxon>Pseudomonadati</taxon>
        <taxon>Myxococcota</taxon>
        <taxon>Myxococcia</taxon>
        <taxon>Myxococcales</taxon>
        <taxon>Cystobacterineae</taxon>
        <taxon>Myxococcaceae</taxon>
        <taxon>Myxococcus</taxon>
    </lineage>
</organism>
<feature type="binding site" evidence="13">
    <location>
        <position position="306"/>
    </location>
    <ligand>
        <name>S-adenosyl-L-methionine</name>
        <dbReference type="ChEBI" id="CHEBI:59789"/>
    </ligand>
</feature>
<evidence type="ECO:0000256" key="4">
    <source>
        <dbReference type="ARBA" id="ARBA00022490"/>
    </source>
</evidence>
<evidence type="ECO:0000313" key="15">
    <source>
        <dbReference type="EMBL" id="QSQ18028.1"/>
    </source>
</evidence>
<dbReference type="Gene3D" id="1.10.940.10">
    <property type="entry name" value="NusB-like"/>
    <property type="match status" value="1"/>
</dbReference>
<protein>
    <recommendedName>
        <fullName evidence="3">16S rRNA (cytosine(967)-C(5))-methyltransferase</fullName>
        <ecNumber evidence="3">2.1.1.176</ecNumber>
    </recommendedName>
    <alternativeName>
        <fullName evidence="10">16S rRNA m5C967 methyltransferase</fullName>
    </alternativeName>
    <alternativeName>
        <fullName evidence="11">rRNA (cytosine-C(5)-)-methyltransferase RsmB</fullName>
    </alternativeName>
</protein>
<keyword evidence="5" id="KW-0698">rRNA processing</keyword>
<evidence type="ECO:0000256" key="3">
    <source>
        <dbReference type="ARBA" id="ARBA00012140"/>
    </source>
</evidence>
<keyword evidence="9 13" id="KW-0694">RNA-binding</keyword>
<dbReference type="GO" id="GO:0032259">
    <property type="term" value="P:methylation"/>
    <property type="evidence" value="ECO:0007669"/>
    <property type="project" value="UniProtKB-KW"/>
</dbReference>
<dbReference type="InterPro" id="IPR006027">
    <property type="entry name" value="NusB_RsmB_TIM44"/>
</dbReference>
<dbReference type="RefSeq" id="WP_206719638.1">
    <property type="nucleotide sequence ID" value="NZ_CP071091.1"/>
</dbReference>
<dbReference type="Pfam" id="PF01189">
    <property type="entry name" value="Methyltr_RsmB-F"/>
    <property type="match status" value="1"/>
</dbReference>
<dbReference type="InterPro" id="IPR023267">
    <property type="entry name" value="RCMT"/>
</dbReference>
<evidence type="ECO:0000256" key="1">
    <source>
        <dbReference type="ARBA" id="ARBA00002724"/>
    </source>
</evidence>
<evidence type="ECO:0000256" key="7">
    <source>
        <dbReference type="ARBA" id="ARBA00022679"/>
    </source>
</evidence>
<dbReference type="PRINTS" id="PR02008">
    <property type="entry name" value="RCMTFAMILY"/>
</dbReference>
<evidence type="ECO:0000256" key="12">
    <source>
        <dbReference type="ARBA" id="ARBA00047283"/>
    </source>
</evidence>
<dbReference type="Proteomes" id="UP000663090">
    <property type="component" value="Chromosome"/>
</dbReference>
<keyword evidence="6 13" id="KW-0489">Methyltransferase</keyword>
<dbReference type="SUPFAM" id="SSF48013">
    <property type="entry name" value="NusB-like"/>
    <property type="match status" value="1"/>
</dbReference>
<evidence type="ECO:0000256" key="11">
    <source>
        <dbReference type="ARBA" id="ARBA00031088"/>
    </source>
</evidence>
<keyword evidence="4" id="KW-0963">Cytoplasm</keyword>
<sequence length="438" mass="48307">MNPRALAILVLARVRATDAYLNVVLDTMLSESPPKDPRDAGLATELTYGATRRQLALDYAISRFADRKLDAMEDRVLAALRIGAYQIFHTRVPARAAVAETVQALKEVGLARAAGFTNAILRKLADLPAPPLPSQTDVAHYLSVRESHPQWLVERWLRQFGRERAEAMLVADNQSPPVVIRANTAKVTRDALLQQLQELGVEAKAATLSPVGIILPPVGRVEDVYGYSEGLWQVQDEAAQLVGVYGAIPESARVLDACAAPGGKSCHLAQEHDVVAVDVHAHKLRKIDAEARRLGLSSRLKAYAHDAAEPFPGEWGEFHAMLVDAPCSGLGTLRRHPELRYRRKEEDIARLATLQRRILENCQESVQPGGLLVYAVCTMDPQEGQDQVEMFLRSHPEWTAEPPVLPGLKLPLTQAYLRTLPGPEGFDGFFAARLRKLY</sequence>
<dbReference type="InterPro" id="IPR049560">
    <property type="entry name" value="MeTrfase_RsmB-F_NOP2_cat"/>
</dbReference>
<dbReference type="EMBL" id="CP071091">
    <property type="protein sequence ID" value="QSQ18028.1"/>
    <property type="molecule type" value="Genomic_DNA"/>
</dbReference>
<dbReference type="NCBIfam" id="NF011494">
    <property type="entry name" value="PRK14902.1"/>
    <property type="match status" value="1"/>
</dbReference>
<dbReference type="InterPro" id="IPR004573">
    <property type="entry name" value="rRNA_ssu_MeTfrase_B"/>
</dbReference>
<keyword evidence="8 13" id="KW-0949">S-adenosyl-L-methionine</keyword>
<reference evidence="15 16" key="1">
    <citation type="submission" date="2021-02" db="EMBL/GenBank/DDBJ databases">
        <title>De Novo genome assembly of isolated myxobacteria.</title>
        <authorList>
            <person name="Stevens D.C."/>
        </authorList>
    </citation>
    <scope>NUCLEOTIDE SEQUENCE [LARGE SCALE GENOMIC DNA]</scope>
    <source>
        <strain evidence="15 16">SCHIC003</strain>
    </source>
</reference>
<evidence type="ECO:0000256" key="5">
    <source>
        <dbReference type="ARBA" id="ARBA00022552"/>
    </source>
</evidence>
<evidence type="ECO:0000256" key="10">
    <source>
        <dbReference type="ARBA" id="ARBA00030399"/>
    </source>
</evidence>
<keyword evidence="7 13" id="KW-0808">Transferase</keyword>
<dbReference type="PANTHER" id="PTHR22807:SF53">
    <property type="entry name" value="RIBOSOMAL RNA SMALL SUBUNIT METHYLTRANSFERASE B-RELATED"/>
    <property type="match status" value="1"/>
</dbReference>
<feature type="active site" description="Nucleophile" evidence="13">
    <location>
        <position position="377"/>
    </location>
</feature>
<dbReference type="InterPro" id="IPR001678">
    <property type="entry name" value="MeTrfase_RsmB-F_NOP2_dom"/>
</dbReference>
<proteinExistence type="inferred from homology"/>
<accession>A0ABX7NI20</accession>
<dbReference type="NCBIfam" id="TIGR00563">
    <property type="entry name" value="rsmB"/>
    <property type="match status" value="1"/>
</dbReference>
<feature type="binding site" evidence="13">
    <location>
        <position position="324"/>
    </location>
    <ligand>
        <name>S-adenosyl-L-methionine</name>
        <dbReference type="ChEBI" id="CHEBI:59789"/>
    </ligand>
</feature>
<dbReference type="InterPro" id="IPR035926">
    <property type="entry name" value="NusB-like_sf"/>
</dbReference>
<gene>
    <name evidence="15" type="primary">rsmB</name>
    <name evidence="15" type="ORF">JY572_19265</name>
</gene>
<feature type="domain" description="SAM-dependent MTase RsmB/NOP-type" evidence="14">
    <location>
        <begin position="168"/>
        <end position="437"/>
    </location>
</feature>
<comment type="similarity">
    <text evidence="13">Belongs to the class I-like SAM-binding methyltransferase superfamily. RsmB/NOP family.</text>
</comment>
<dbReference type="CDD" id="cd02440">
    <property type="entry name" value="AdoMet_MTases"/>
    <property type="match status" value="1"/>
</dbReference>
<evidence type="ECO:0000256" key="6">
    <source>
        <dbReference type="ARBA" id="ARBA00022603"/>
    </source>
</evidence>
<dbReference type="SUPFAM" id="SSF53335">
    <property type="entry name" value="S-adenosyl-L-methionine-dependent methyltransferases"/>
    <property type="match status" value="1"/>
</dbReference>
<dbReference type="Gene3D" id="3.30.70.1170">
    <property type="entry name" value="Sun protein, domain 3"/>
    <property type="match status" value="1"/>
</dbReference>
<dbReference type="Pfam" id="PF22458">
    <property type="entry name" value="RsmF-B_ferredox"/>
    <property type="match status" value="1"/>
</dbReference>
<dbReference type="Pfam" id="PF01029">
    <property type="entry name" value="NusB"/>
    <property type="match status" value="1"/>
</dbReference>
<evidence type="ECO:0000313" key="16">
    <source>
        <dbReference type="Proteomes" id="UP000663090"/>
    </source>
</evidence>
<evidence type="ECO:0000259" key="14">
    <source>
        <dbReference type="PROSITE" id="PS51686"/>
    </source>
</evidence>
<evidence type="ECO:0000256" key="9">
    <source>
        <dbReference type="ARBA" id="ARBA00022884"/>
    </source>
</evidence>
<dbReference type="InterPro" id="IPR029063">
    <property type="entry name" value="SAM-dependent_MTases_sf"/>
</dbReference>
<evidence type="ECO:0000256" key="2">
    <source>
        <dbReference type="ARBA" id="ARBA00004496"/>
    </source>
</evidence>
<dbReference type="GO" id="GO:0008168">
    <property type="term" value="F:methyltransferase activity"/>
    <property type="evidence" value="ECO:0007669"/>
    <property type="project" value="UniProtKB-KW"/>
</dbReference>
<evidence type="ECO:0000256" key="8">
    <source>
        <dbReference type="ARBA" id="ARBA00022691"/>
    </source>
</evidence>
<dbReference type="PANTHER" id="PTHR22807">
    <property type="entry name" value="NOP2 YEAST -RELATED NOL1/NOP2/FMU SUN DOMAIN-CONTAINING"/>
    <property type="match status" value="1"/>
</dbReference>
<dbReference type="EC" id="2.1.1.176" evidence="3"/>
<name>A0ABX7NI20_9BACT</name>
<comment type="catalytic activity">
    <reaction evidence="12">
        <text>cytidine(967) in 16S rRNA + S-adenosyl-L-methionine = 5-methylcytidine(967) in 16S rRNA + S-adenosyl-L-homocysteine + H(+)</text>
        <dbReference type="Rhea" id="RHEA:42748"/>
        <dbReference type="Rhea" id="RHEA-COMP:10219"/>
        <dbReference type="Rhea" id="RHEA-COMP:10220"/>
        <dbReference type="ChEBI" id="CHEBI:15378"/>
        <dbReference type="ChEBI" id="CHEBI:57856"/>
        <dbReference type="ChEBI" id="CHEBI:59789"/>
        <dbReference type="ChEBI" id="CHEBI:74483"/>
        <dbReference type="ChEBI" id="CHEBI:82748"/>
        <dbReference type="EC" id="2.1.1.176"/>
    </reaction>
</comment>
<dbReference type="Gene3D" id="3.40.50.150">
    <property type="entry name" value="Vaccinia Virus protein VP39"/>
    <property type="match status" value="1"/>
</dbReference>